<organism evidence="4 5">
    <name type="scientific">Thelohanellus kitauei</name>
    <name type="common">Myxosporean</name>
    <dbReference type="NCBI Taxonomy" id="669202"/>
    <lineage>
        <taxon>Eukaryota</taxon>
        <taxon>Metazoa</taxon>
        <taxon>Cnidaria</taxon>
        <taxon>Myxozoa</taxon>
        <taxon>Myxosporea</taxon>
        <taxon>Bivalvulida</taxon>
        <taxon>Platysporina</taxon>
        <taxon>Myxobolidae</taxon>
        <taxon>Thelohanellus</taxon>
    </lineage>
</organism>
<evidence type="ECO:0000256" key="2">
    <source>
        <dbReference type="SAM" id="MobiDB-lite"/>
    </source>
</evidence>
<comment type="caution">
    <text evidence="4">The sequence shown here is derived from an EMBL/GenBank/DDBJ whole genome shotgun (WGS) entry which is preliminary data.</text>
</comment>
<keyword evidence="5" id="KW-1185">Reference proteome</keyword>
<feature type="domain" description="K Homology" evidence="3">
    <location>
        <begin position="228"/>
        <end position="295"/>
    </location>
</feature>
<accession>A0A0C2NM14</accession>
<dbReference type="GO" id="GO:0003723">
    <property type="term" value="F:RNA binding"/>
    <property type="evidence" value="ECO:0007669"/>
    <property type="project" value="UniProtKB-UniRule"/>
</dbReference>
<dbReference type="Gene3D" id="3.30.1370.10">
    <property type="entry name" value="K Homology domain, type 1"/>
    <property type="match status" value="3"/>
</dbReference>
<gene>
    <name evidence="4" type="ORF">RF11_03134</name>
</gene>
<dbReference type="Proteomes" id="UP000031668">
    <property type="component" value="Unassembled WGS sequence"/>
</dbReference>
<keyword evidence="1" id="KW-0694">RNA-binding</keyword>
<dbReference type="AlphaFoldDB" id="A0A0C2NM14"/>
<dbReference type="Pfam" id="PF00013">
    <property type="entry name" value="KH_1"/>
    <property type="match status" value="1"/>
</dbReference>
<evidence type="ECO:0000313" key="4">
    <source>
        <dbReference type="EMBL" id="KII75062.1"/>
    </source>
</evidence>
<proteinExistence type="predicted"/>
<dbReference type="InterPro" id="IPR004087">
    <property type="entry name" value="KH_dom"/>
</dbReference>
<name>A0A0C2NM14_THEKT</name>
<dbReference type="InterPro" id="IPR004088">
    <property type="entry name" value="KH_dom_type_1"/>
</dbReference>
<feature type="domain" description="K Homology" evidence="3">
    <location>
        <begin position="299"/>
        <end position="370"/>
    </location>
</feature>
<dbReference type="EMBL" id="JWZT01000046">
    <property type="protein sequence ID" value="KII75062.1"/>
    <property type="molecule type" value="Genomic_DNA"/>
</dbReference>
<feature type="region of interest" description="Disordered" evidence="2">
    <location>
        <begin position="1"/>
        <end position="27"/>
    </location>
</feature>
<sequence>MELNSNIPEEQPETASSIELNPQKSMPATSRITEVVDGPYKHGNKFNKMVRCISDTYNLFLQPCLNNSGDLEIGFQNNGTFSDDHARFILTETFSSRQSMSISINGKILDQMSLDKNFMDSLCLDLSVMISIDKATRSLLIEGGPRSLALACRAVNHYITCHADRELLTLDIPFVFHEFIRGYASSDINSIIESACKYVTVDFGKPKRNSILIAGNRECAERVRNLILEKYRHCAVDPKYYPRLIGKKGSTIQKLQTENEVYVEIPDPVEDDIIWIFGNENNCLSVLERIKNLVSNWNTEVDEEIAIDSRVKWKICGPKYSRIRAIAKGFDVHIWVPMTVDFEATTQKIKVSGQKDNAAKFITSIDREMKFIFDRMGDGYRYRSIPLDIIEIDIGTIPLATHTSQKQAKKQMKK</sequence>
<dbReference type="SUPFAM" id="SSF54791">
    <property type="entry name" value="Eukaryotic type KH-domain (KH-domain type I)"/>
    <property type="match status" value="3"/>
</dbReference>
<dbReference type="OrthoDB" id="10027144at2759"/>
<evidence type="ECO:0000313" key="5">
    <source>
        <dbReference type="Proteomes" id="UP000031668"/>
    </source>
</evidence>
<evidence type="ECO:0000259" key="3">
    <source>
        <dbReference type="SMART" id="SM00322"/>
    </source>
</evidence>
<protein>
    <submittedName>
        <fullName evidence="4">Vigilin</fullName>
    </submittedName>
</protein>
<evidence type="ECO:0000256" key="1">
    <source>
        <dbReference type="PROSITE-ProRule" id="PRU00117"/>
    </source>
</evidence>
<dbReference type="InterPro" id="IPR036612">
    <property type="entry name" value="KH_dom_type_1_sf"/>
</dbReference>
<dbReference type="SMART" id="SM00322">
    <property type="entry name" value="KH"/>
    <property type="match status" value="2"/>
</dbReference>
<dbReference type="PROSITE" id="PS50084">
    <property type="entry name" value="KH_TYPE_1"/>
    <property type="match status" value="1"/>
</dbReference>
<reference evidence="4 5" key="1">
    <citation type="journal article" date="2014" name="Genome Biol. Evol.">
        <title>The genome of the myxosporean Thelohanellus kitauei shows adaptations to nutrient acquisition within its fish host.</title>
        <authorList>
            <person name="Yang Y."/>
            <person name="Xiong J."/>
            <person name="Zhou Z."/>
            <person name="Huo F."/>
            <person name="Miao W."/>
            <person name="Ran C."/>
            <person name="Liu Y."/>
            <person name="Zhang J."/>
            <person name="Feng J."/>
            <person name="Wang M."/>
            <person name="Wang M."/>
            <person name="Wang L."/>
            <person name="Yao B."/>
        </authorList>
    </citation>
    <scope>NUCLEOTIDE SEQUENCE [LARGE SCALE GENOMIC DNA]</scope>
    <source>
        <strain evidence="4">Wuqing</strain>
    </source>
</reference>
<dbReference type="CDD" id="cd02394">
    <property type="entry name" value="KH-I_Vigilin_rpt6"/>
    <property type="match status" value="1"/>
</dbReference>